<dbReference type="Proteomes" id="UP000887565">
    <property type="component" value="Unplaced"/>
</dbReference>
<sequence length="157" mass="17084">GHLNPAVSFSFAVAGGFPWSKFFLYSIAQILGAFFGSALTWIIYYDALNTFDGGHRNLLGQNGTADMFATYPQSFLSTSNGLANEIFATCLLMMCVMAIIDKENMALPTYLLPLMVGLTIILINCSFCYNSGCAMNPARDFGPRLFTAVAGWGLEPF</sequence>
<evidence type="ECO:0000256" key="3">
    <source>
        <dbReference type="ARBA" id="ARBA00022448"/>
    </source>
</evidence>
<dbReference type="PRINTS" id="PR00783">
    <property type="entry name" value="MINTRINSICP"/>
</dbReference>
<dbReference type="GO" id="GO:0016323">
    <property type="term" value="C:basolateral plasma membrane"/>
    <property type="evidence" value="ECO:0007669"/>
    <property type="project" value="TreeGrafter"/>
</dbReference>
<dbReference type="GO" id="GO:0015254">
    <property type="term" value="F:glycerol channel activity"/>
    <property type="evidence" value="ECO:0007669"/>
    <property type="project" value="TreeGrafter"/>
</dbReference>
<keyword evidence="5 9" id="KW-1133">Transmembrane helix</keyword>
<keyword evidence="3 8" id="KW-0813">Transport</keyword>
<dbReference type="InterPro" id="IPR000425">
    <property type="entry name" value="MIP"/>
</dbReference>
<keyword evidence="10" id="KW-1185">Reference proteome</keyword>
<dbReference type="Pfam" id="PF00230">
    <property type="entry name" value="MIP"/>
    <property type="match status" value="1"/>
</dbReference>
<reference evidence="11" key="1">
    <citation type="submission" date="2022-11" db="UniProtKB">
        <authorList>
            <consortium name="WormBaseParasite"/>
        </authorList>
    </citation>
    <scope>IDENTIFICATION</scope>
</reference>
<comment type="similarity">
    <text evidence="2 8">Belongs to the MIP/aquaporin (TC 1.A.8) family.</text>
</comment>
<dbReference type="WBParaSite" id="nRc.2.0.1.t44347-RA">
    <property type="protein sequence ID" value="nRc.2.0.1.t44347-RA"/>
    <property type="gene ID" value="nRc.2.0.1.g44347"/>
</dbReference>
<evidence type="ECO:0000256" key="5">
    <source>
        <dbReference type="ARBA" id="ARBA00022989"/>
    </source>
</evidence>
<dbReference type="PANTHER" id="PTHR43829:SF9">
    <property type="entry name" value="AQUAPORIN-9"/>
    <property type="match status" value="1"/>
</dbReference>
<evidence type="ECO:0000256" key="6">
    <source>
        <dbReference type="ARBA" id="ARBA00023136"/>
    </source>
</evidence>
<dbReference type="AlphaFoldDB" id="A0A915KZU1"/>
<evidence type="ECO:0000256" key="1">
    <source>
        <dbReference type="ARBA" id="ARBA00004141"/>
    </source>
</evidence>
<evidence type="ECO:0000313" key="10">
    <source>
        <dbReference type="Proteomes" id="UP000887565"/>
    </source>
</evidence>
<dbReference type="InterPro" id="IPR050363">
    <property type="entry name" value="MIP/Aquaporin"/>
</dbReference>
<evidence type="ECO:0000256" key="4">
    <source>
        <dbReference type="ARBA" id="ARBA00022692"/>
    </source>
</evidence>
<evidence type="ECO:0000256" key="8">
    <source>
        <dbReference type="RuleBase" id="RU000477"/>
    </source>
</evidence>
<accession>A0A915KZU1</accession>
<protein>
    <submittedName>
        <fullName evidence="11">Aquaporin-3</fullName>
    </submittedName>
</protein>
<dbReference type="GO" id="GO:0015250">
    <property type="term" value="F:water channel activity"/>
    <property type="evidence" value="ECO:0007669"/>
    <property type="project" value="TreeGrafter"/>
</dbReference>
<dbReference type="InterPro" id="IPR022357">
    <property type="entry name" value="MIP_CS"/>
</dbReference>
<dbReference type="SUPFAM" id="SSF81338">
    <property type="entry name" value="Aquaporin-like"/>
    <property type="match status" value="1"/>
</dbReference>
<evidence type="ECO:0000256" key="9">
    <source>
        <dbReference type="SAM" id="Phobius"/>
    </source>
</evidence>
<keyword evidence="4 8" id="KW-0812">Transmembrane</keyword>
<comment type="subcellular location">
    <subcellularLocation>
        <location evidence="1">Membrane</location>
        <topology evidence="1">Multi-pass membrane protein</topology>
    </subcellularLocation>
</comment>
<feature type="transmembrane region" description="Helical" evidence="9">
    <location>
        <begin position="82"/>
        <end position="100"/>
    </location>
</feature>
<evidence type="ECO:0000313" key="11">
    <source>
        <dbReference type="WBParaSite" id="nRc.2.0.1.t44347-RA"/>
    </source>
</evidence>
<dbReference type="Gene3D" id="1.20.1080.10">
    <property type="entry name" value="Glycerol uptake facilitator protein"/>
    <property type="match status" value="1"/>
</dbReference>
<feature type="transmembrane region" description="Helical" evidence="9">
    <location>
        <begin position="22"/>
        <end position="44"/>
    </location>
</feature>
<proteinExistence type="inferred from homology"/>
<organism evidence="10 11">
    <name type="scientific">Romanomermis culicivorax</name>
    <name type="common">Nematode worm</name>
    <dbReference type="NCBI Taxonomy" id="13658"/>
    <lineage>
        <taxon>Eukaryota</taxon>
        <taxon>Metazoa</taxon>
        <taxon>Ecdysozoa</taxon>
        <taxon>Nematoda</taxon>
        <taxon>Enoplea</taxon>
        <taxon>Dorylaimia</taxon>
        <taxon>Mermithida</taxon>
        <taxon>Mermithoidea</taxon>
        <taxon>Mermithidae</taxon>
        <taxon>Romanomermis</taxon>
    </lineage>
</organism>
<name>A0A915KZU1_ROMCU</name>
<dbReference type="OMA" id="SANCGCA"/>
<dbReference type="PROSITE" id="PS00221">
    <property type="entry name" value="MIP"/>
    <property type="match status" value="1"/>
</dbReference>
<evidence type="ECO:0000256" key="2">
    <source>
        <dbReference type="ARBA" id="ARBA00006175"/>
    </source>
</evidence>
<comment type="function">
    <text evidence="7">Aquaglyceroporin that may modulate the water content and osmolytes during anhydrobiosis.</text>
</comment>
<keyword evidence="6 9" id="KW-0472">Membrane</keyword>
<dbReference type="PANTHER" id="PTHR43829">
    <property type="entry name" value="AQUAPORIN OR AQUAGLYCEROPORIN RELATED"/>
    <property type="match status" value="1"/>
</dbReference>
<dbReference type="InterPro" id="IPR023271">
    <property type="entry name" value="Aquaporin-like"/>
</dbReference>
<evidence type="ECO:0000256" key="7">
    <source>
        <dbReference type="ARBA" id="ARBA00045280"/>
    </source>
</evidence>
<feature type="transmembrane region" description="Helical" evidence="9">
    <location>
        <begin position="106"/>
        <end position="129"/>
    </location>
</feature>